<dbReference type="PANTHER" id="PTHR10587">
    <property type="entry name" value="GLYCOSYL TRANSFERASE-RELATED"/>
    <property type="match status" value="1"/>
</dbReference>
<feature type="chain" id="PRO_5032465184" evidence="1">
    <location>
        <begin position="24"/>
        <end position="252"/>
    </location>
</feature>
<dbReference type="Pfam" id="PF01522">
    <property type="entry name" value="Polysacc_deac_1"/>
    <property type="match status" value="1"/>
</dbReference>
<dbReference type="Gene3D" id="3.20.20.370">
    <property type="entry name" value="Glycoside hydrolase/deacetylase"/>
    <property type="match status" value="1"/>
</dbReference>
<dbReference type="GO" id="GO:0005975">
    <property type="term" value="P:carbohydrate metabolic process"/>
    <property type="evidence" value="ECO:0007669"/>
    <property type="project" value="InterPro"/>
</dbReference>
<feature type="domain" description="NodB homology" evidence="2">
    <location>
        <begin position="50"/>
        <end position="241"/>
    </location>
</feature>
<dbReference type="GO" id="GO:0016810">
    <property type="term" value="F:hydrolase activity, acting on carbon-nitrogen (but not peptide) bonds"/>
    <property type="evidence" value="ECO:0007669"/>
    <property type="project" value="InterPro"/>
</dbReference>
<dbReference type="AlphaFoldDB" id="A0A841JWF4"/>
<dbReference type="InterPro" id="IPR002509">
    <property type="entry name" value="NODB_dom"/>
</dbReference>
<dbReference type="InterPro" id="IPR050248">
    <property type="entry name" value="Polysacc_deacetylase_ArnD"/>
</dbReference>
<dbReference type="SUPFAM" id="SSF88713">
    <property type="entry name" value="Glycoside hydrolase/deacetylase"/>
    <property type="match status" value="1"/>
</dbReference>
<keyword evidence="1" id="KW-0732">Signal</keyword>
<reference evidence="3 4" key="1">
    <citation type="submission" date="2020-08" db="EMBL/GenBank/DDBJ databases">
        <title>Genomic Encyclopedia of Type Strains, Phase IV (KMG-IV): sequencing the most valuable type-strain genomes for metagenomic binning, comparative biology and taxonomic classification.</title>
        <authorList>
            <person name="Goeker M."/>
        </authorList>
    </citation>
    <scope>NUCLEOTIDE SEQUENCE [LARGE SCALE GENOMIC DNA]</scope>
    <source>
        <strain evidence="3 4">DSM 103733</strain>
    </source>
</reference>
<protein>
    <submittedName>
        <fullName evidence="3">Peptidoglycan/xylan/chitin deacetylase (PgdA/CDA1 family)</fullName>
    </submittedName>
</protein>
<evidence type="ECO:0000313" key="3">
    <source>
        <dbReference type="EMBL" id="MBB6145480.1"/>
    </source>
</evidence>
<evidence type="ECO:0000259" key="2">
    <source>
        <dbReference type="PROSITE" id="PS51677"/>
    </source>
</evidence>
<proteinExistence type="predicted"/>
<keyword evidence="4" id="KW-1185">Reference proteome</keyword>
<sequence>MRDRKLVGMLAALSAATATTALAAGGYLYAGMWPSSQLFGQAILAGRDPREFALTYDDGPNDSCTESILEILARHDVRATFFVIGRFVAQRKELVRRIRAAGHLVGNHTMTHPVLLFQSPRRVQEELAGANAAIEDALGERVSYFRPPHGARRPDVLRAARELGLAPVLWNAMGYDWKPTTAESILAHLDKGIHRNRKQGSGSNLLLHDGGQAGIGQDRSATVGATALLIARAAEQNIRFVTLDAWKSTLKA</sequence>
<dbReference type="PANTHER" id="PTHR10587:SF137">
    <property type="entry name" value="4-DEOXY-4-FORMAMIDO-L-ARABINOSE-PHOSPHOUNDECAPRENOL DEFORMYLASE ARND-RELATED"/>
    <property type="match status" value="1"/>
</dbReference>
<dbReference type="RefSeq" id="WP_231581446.1">
    <property type="nucleotide sequence ID" value="NZ_JACHEK010000007.1"/>
</dbReference>
<dbReference type="CDD" id="cd10917">
    <property type="entry name" value="CE4_NodB_like_6s_7s"/>
    <property type="match status" value="1"/>
</dbReference>
<dbReference type="PROSITE" id="PS51677">
    <property type="entry name" value="NODB"/>
    <property type="match status" value="1"/>
</dbReference>
<feature type="signal peptide" evidence="1">
    <location>
        <begin position="1"/>
        <end position="23"/>
    </location>
</feature>
<accession>A0A841JWF4</accession>
<name>A0A841JWF4_9BACT</name>
<evidence type="ECO:0000313" key="4">
    <source>
        <dbReference type="Proteomes" id="UP000538666"/>
    </source>
</evidence>
<dbReference type="InterPro" id="IPR011330">
    <property type="entry name" value="Glyco_hydro/deAcase_b/a-brl"/>
</dbReference>
<evidence type="ECO:0000256" key="1">
    <source>
        <dbReference type="SAM" id="SignalP"/>
    </source>
</evidence>
<dbReference type="EMBL" id="JACHEK010000007">
    <property type="protein sequence ID" value="MBB6145480.1"/>
    <property type="molecule type" value="Genomic_DNA"/>
</dbReference>
<gene>
    <name evidence="3" type="ORF">HNQ77_003441</name>
</gene>
<comment type="caution">
    <text evidence="3">The sequence shown here is derived from an EMBL/GenBank/DDBJ whole genome shotgun (WGS) entry which is preliminary data.</text>
</comment>
<dbReference type="Proteomes" id="UP000538666">
    <property type="component" value="Unassembled WGS sequence"/>
</dbReference>
<organism evidence="3 4">
    <name type="scientific">Silvibacterium bohemicum</name>
    <dbReference type="NCBI Taxonomy" id="1577686"/>
    <lineage>
        <taxon>Bacteria</taxon>
        <taxon>Pseudomonadati</taxon>
        <taxon>Acidobacteriota</taxon>
        <taxon>Terriglobia</taxon>
        <taxon>Terriglobales</taxon>
        <taxon>Acidobacteriaceae</taxon>
        <taxon>Silvibacterium</taxon>
    </lineage>
</organism>